<evidence type="ECO:0000259" key="7">
    <source>
        <dbReference type="Pfam" id="PF00482"/>
    </source>
</evidence>
<dbReference type="EMBL" id="FQXZ01000035">
    <property type="protein sequence ID" value="SHI26791.1"/>
    <property type="molecule type" value="Genomic_DNA"/>
</dbReference>
<feature type="transmembrane region" description="Helical" evidence="6">
    <location>
        <begin position="6"/>
        <end position="25"/>
    </location>
</feature>
<feature type="transmembrane region" description="Helical" evidence="6">
    <location>
        <begin position="88"/>
        <end position="108"/>
    </location>
</feature>
<keyword evidence="3 6" id="KW-0812">Transmembrane</keyword>
<evidence type="ECO:0000313" key="8">
    <source>
        <dbReference type="EMBL" id="SHI26791.1"/>
    </source>
</evidence>
<evidence type="ECO:0000256" key="5">
    <source>
        <dbReference type="ARBA" id="ARBA00023136"/>
    </source>
</evidence>
<evidence type="ECO:0000256" key="3">
    <source>
        <dbReference type="ARBA" id="ARBA00022692"/>
    </source>
</evidence>
<dbReference type="InterPro" id="IPR018076">
    <property type="entry name" value="T2SS_GspF_dom"/>
</dbReference>
<evidence type="ECO:0000313" key="9">
    <source>
        <dbReference type="Proteomes" id="UP000184608"/>
    </source>
</evidence>
<feature type="transmembrane region" description="Helical" evidence="6">
    <location>
        <begin position="269"/>
        <end position="290"/>
    </location>
</feature>
<evidence type="ECO:0000256" key="2">
    <source>
        <dbReference type="ARBA" id="ARBA00022475"/>
    </source>
</evidence>
<dbReference type="PANTHER" id="PTHR35007:SF2">
    <property type="entry name" value="PILUS ASSEMBLE PROTEIN"/>
    <property type="match status" value="1"/>
</dbReference>
<proteinExistence type="predicted"/>
<dbReference type="GO" id="GO:0005886">
    <property type="term" value="C:plasma membrane"/>
    <property type="evidence" value="ECO:0007669"/>
    <property type="project" value="UniProtKB-SubCell"/>
</dbReference>
<dbReference type="Pfam" id="PF00482">
    <property type="entry name" value="T2SSF"/>
    <property type="match status" value="1"/>
</dbReference>
<feature type="domain" description="Type II secretion system protein GspF" evidence="7">
    <location>
        <begin position="155"/>
        <end position="281"/>
    </location>
</feature>
<accession>A0A1M5ZRG4</accession>
<organism evidence="8 9">
    <name type="scientific">Vibrio aerogenes CECT 7868</name>
    <dbReference type="NCBI Taxonomy" id="1216006"/>
    <lineage>
        <taxon>Bacteria</taxon>
        <taxon>Pseudomonadati</taxon>
        <taxon>Pseudomonadota</taxon>
        <taxon>Gammaproteobacteria</taxon>
        <taxon>Vibrionales</taxon>
        <taxon>Vibrionaceae</taxon>
        <taxon>Vibrio</taxon>
    </lineage>
</organism>
<protein>
    <submittedName>
        <fullName evidence="8">Bacterial type II secretion system protein F domain protein</fullName>
    </submittedName>
</protein>
<dbReference type="AlphaFoldDB" id="A0A1M5ZRG4"/>
<reference evidence="8 9" key="1">
    <citation type="submission" date="2016-11" db="EMBL/GenBank/DDBJ databases">
        <authorList>
            <person name="Jaros S."/>
            <person name="Januszkiewicz K."/>
            <person name="Wedrychowicz H."/>
        </authorList>
    </citation>
    <scope>NUCLEOTIDE SEQUENCE [LARGE SCALE GENOMIC DNA]</scope>
    <source>
        <strain evidence="8 9">CECT 7868</strain>
    </source>
</reference>
<dbReference type="RefSeq" id="WP_073604719.1">
    <property type="nucleotide sequence ID" value="NZ_FQXZ01000035.1"/>
</dbReference>
<keyword evidence="4 6" id="KW-1133">Transmembrane helix</keyword>
<keyword evidence="2" id="KW-1003">Cell membrane</keyword>
<keyword evidence="9" id="KW-1185">Reference proteome</keyword>
<evidence type="ECO:0000256" key="6">
    <source>
        <dbReference type="SAM" id="Phobius"/>
    </source>
</evidence>
<dbReference type="Proteomes" id="UP000184608">
    <property type="component" value="Unassembled WGS sequence"/>
</dbReference>
<gene>
    <name evidence="8" type="ORF">VA7868_03102</name>
</gene>
<feature type="transmembrane region" description="Helical" evidence="6">
    <location>
        <begin position="114"/>
        <end position="132"/>
    </location>
</feature>
<evidence type="ECO:0000256" key="4">
    <source>
        <dbReference type="ARBA" id="ARBA00022989"/>
    </source>
</evidence>
<comment type="subcellular location">
    <subcellularLocation>
        <location evidence="1">Cell membrane</location>
        <topology evidence="1">Multi-pass membrane protein</topology>
    </subcellularLocation>
</comment>
<dbReference type="STRING" id="1216006.VA7868_03102"/>
<keyword evidence="5 6" id="KW-0472">Membrane</keyword>
<dbReference type="PANTHER" id="PTHR35007">
    <property type="entry name" value="INTEGRAL MEMBRANE PROTEIN-RELATED"/>
    <property type="match status" value="1"/>
</dbReference>
<dbReference type="OrthoDB" id="9810662at2"/>
<name>A0A1M5ZRG4_9VIBR</name>
<evidence type="ECO:0000256" key="1">
    <source>
        <dbReference type="ARBA" id="ARBA00004651"/>
    </source>
</evidence>
<sequence>MNHLYPALFLALIVLGAIILLIVSWREKKRQMVDKYLLEQKEKGKATESLMAWLDHVVPASLAQNEAEINQKMINAGVYSFAYSHLYLPLKLSVMLIGCGVLFFLFYVRMETHLIVTVSLLSCWVIIILIVPDAVLDARVQAYRLTISRRLPYLIDLIAVCVQTGMTIEASMSYLAKEMSGFDPKLAKLVSRTNERARIIGLDKALDELYAHIPTSEMRSFVMTLKQSLQYGSSIYETLVTLSSDIRQVSMLTVEEKIGKLAAKMSVPLILFIMLPIVILIAVPGVMRLMSGA</sequence>